<dbReference type="Proteomes" id="UP000251647">
    <property type="component" value="Unassembled WGS sequence"/>
</dbReference>
<gene>
    <name evidence="1" type="ORF">NCTC11647_01350</name>
</gene>
<accession>A0A2T3QGU4</accession>
<evidence type="ECO:0000313" key="2">
    <source>
        <dbReference type="Proteomes" id="UP000251647"/>
    </source>
</evidence>
<evidence type="ECO:0008006" key="3">
    <source>
        <dbReference type="Google" id="ProtNLM"/>
    </source>
</evidence>
<dbReference type="RefSeq" id="WP_036763837.1">
    <property type="nucleotide sequence ID" value="NZ_CP079237.1"/>
</dbReference>
<organism evidence="1 2">
    <name type="scientific">Photobacterium damselae</name>
    <dbReference type="NCBI Taxonomy" id="38293"/>
    <lineage>
        <taxon>Bacteria</taxon>
        <taxon>Pseudomonadati</taxon>
        <taxon>Pseudomonadota</taxon>
        <taxon>Gammaproteobacteria</taxon>
        <taxon>Vibrionales</taxon>
        <taxon>Vibrionaceae</taxon>
        <taxon>Photobacterium</taxon>
    </lineage>
</organism>
<evidence type="ECO:0000313" key="1">
    <source>
        <dbReference type="EMBL" id="SPY28261.1"/>
    </source>
</evidence>
<proteinExistence type="predicted"/>
<dbReference type="OrthoDB" id="5818843at2"/>
<sequence>MKVMAKAGTLITDLLFQYLGQDNDQIEHAFYRLNPHVRREVFLIDTEVILPDVELTPKTQHVTKSWD</sequence>
<dbReference type="AlphaFoldDB" id="A0A2T3QGU4"/>
<protein>
    <recommendedName>
        <fullName evidence="3">Phage tail protein</fullName>
    </recommendedName>
</protein>
<name>A0A2T3QGU4_PHODM</name>
<reference evidence="1 2" key="1">
    <citation type="submission" date="2018-06" db="EMBL/GenBank/DDBJ databases">
        <authorList>
            <consortium name="Pathogen Informatics"/>
            <person name="Doyle S."/>
        </authorList>
    </citation>
    <scope>NUCLEOTIDE SEQUENCE [LARGE SCALE GENOMIC DNA]</scope>
    <source>
        <strain evidence="1 2">NCTC11647</strain>
    </source>
</reference>
<dbReference type="EMBL" id="UATL01000001">
    <property type="protein sequence ID" value="SPY28261.1"/>
    <property type="molecule type" value="Genomic_DNA"/>
</dbReference>